<proteinExistence type="predicted"/>
<reference evidence="1" key="1">
    <citation type="journal article" date="2020" name="bioRxiv">
        <title>Chromosome-level reference genome of the European wasp spider Argiope bruennichi: a resource for studies on range expansion and evolutionary adaptation.</title>
        <authorList>
            <person name="Sheffer M.M."/>
            <person name="Hoppe A."/>
            <person name="Krehenwinkel H."/>
            <person name="Uhl G."/>
            <person name="Kuss A.W."/>
            <person name="Jensen L."/>
            <person name="Jensen C."/>
            <person name="Gillespie R.G."/>
            <person name="Hoff K.J."/>
            <person name="Prost S."/>
        </authorList>
    </citation>
    <scope>NUCLEOTIDE SEQUENCE</scope>
</reference>
<dbReference type="EMBL" id="JABXBU010000001">
    <property type="protein sequence ID" value="KAF8797053.1"/>
    <property type="molecule type" value="Genomic_DNA"/>
</dbReference>
<evidence type="ECO:0000313" key="1">
    <source>
        <dbReference type="EMBL" id="KAF8797053.1"/>
    </source>
</evidence>
<keyword evidence="2" id="KW-1185">Reference proteome</keyword>
<name>A0A8T0G729_ARGBR</name>
<gene>
    <name evidence="1" type="ORF">HNY73_001364</name>
</gene>
<sequence>MSGRRGLPFFVLLGDSGDISDGVSSVILEECFCSRVSSAEPNIDGSEEHVSRGMMQTFGRGPRYGYITQNDCDMKRSRASS</sequence>
<organism evidence="1 2">
    <name type="scientific">Argiope bruennichi</name>
    <name type="common">Wasp spider</name>
    <name type="synonym">Aranea bruennichi</name>
    <dbReference type="NCBI Taxonomy" id="94029"/>
    <lineage>
        <taxon>Eukaryota</taxon>
        <taxon>Metazoa</taxon>
        <taxon>Ecdysozoa</taxon>
        <taxon>Arthropoda</taxon>
        <taxon>Chelicerata</taxon>
        <taxon>Arachnida</taxon>
        <taxon>Araneae</taxon>
        <taxon>Araneomorphae</taxon>
        <taxon>Entelegynae</taxon>
        <taxon>Araneoidea</taxon>
        <taxon>Araneidae</taxon>
        <taxon>Argiope</taxon>
    </lineage>
</organism>
<dbReference type="Proteomes" id="UP000807504">
    <property type="component" value="Unassembled WGS sequence"/>
</dbReference>
<protein>
    <submittedName>
        <fullName evidence="1">Uncharacterized protein</fullName>
    </submittedName>
</protein>
<comment type="caution">
    <text evidence="1">The sequence shown here is derived from an EMBL/GenBank/DDBJ whole genome shotgun (WGS) entry which is preliminary data.</text>
</comment>
<reference evidence="1" key="2">
    <citation type="submission" date="2020-06" db="EMBL/GenBank/DDBJ databases">
        <authorList>
            <person name="Sheffer M."/>
        </authorList>
    </citation>
    <scope>NUCLEOTIDE SEQUENCE</scope>
</reference>
<accession>A0A8T0G729</accession>
<evidence type="ECO:0000313" key="2">
    <source>
        <dbReference type="Proteomes" id="UP000807504"/>
    </source>
</evidence>
<dbReference type="AlphaFoldDB" id="A0A8T0G729"/>